<organism evidence="1 2">
    <name type="scientific">Leptospira santarosai serovar Shermani str. LT 821</name>
    <dbReference type="NCBI Taxonomy" id="758847"/>
    <lineage>
        <taxon>Bacteria</taxon>
        <taxon>Pseudomonadati</taxon>
        <taxon>Spirochaetota</taxon>
        <taxon>Spirochaetia</taxon>
        <taxon>Leptospirales</taxon>
        <taxon>Leptospiraceae</taxon>
        <taxon>Leptospira</taxon>
    </lineage>
</organism>
<dbReference type="STRING" id="758847.LSS_10408"/>
<proteinExistence type="predicted"/>
<name>K8XZK1_9LEPT</name>
<gene>
    <name evidence="1" type="ORF">LSS_10408</name>
</gene>
<dbReference type="EMBL" id="CP006694">
    <property type="protein sequence ID" value="EKT86853.1"/>
    <property type="molecule type" value="Genomic_DNA"/>
</dbReference>
<reference evidence="1 2" key="1">
    <citation type="journal article" date="2012" name="Gene">
        <title>Sequence of Leptospira santarosai serovar Shermani genome and prediction of virulence-associated genes.</title>
        <authorList>
            <person name="Chou L.F."/>
            <person name="Chen Y.T."/>
            <person name="Lu C.W."/>
            <person name="Ko Y.C."/>
            <person name="Tang C.Y."/>
            <person name="Pan M.J."/>
            <person name="Tian Y.C."/>
            <person name="Chiu C.H."/>
            <person name="Hung C.C."/>
            <person name="Yang C.W."/>
        </authorList>
    </citation>
    <scope>NUCLEOTIDE SEQUENCE [LARGE SCALE GENOMIC DNA]</scope>
    <source>
        <strain evidence="1">LT 821</strain>
    </source>
</reference>
<accession>K8XZK1</accession>
<evidence type="ECO:0000313" key="2">
    <source>
        <dbReference type="Proteomes" id="UP000035800"/>
    </source>
</evidence>
<reference evidence="1 2" key="2">
    <citation type="journal article" date="2014" name="Emerg. Microbes Infect.">
        <title>Potential impact on kidney infection: a whole-genome analysis of Leptospira santarosai serovar Shermani.</title>
        <authorList>
            <person name="Chou L.F."/>
            <person name="Chen T.W."/>
            <person name="Ko Y.C."/>
            <person name="Pan M.J."/>
            <person name="Tian Y.C."/>
            <person name="Chiu C.H."/>
            <person name="Tang P."/>
            <person name="Hung C.C."/>
            <person name="Yang C.W."/>
        </authorList>
    </citation>
    <scope>NUCLEOTIDE SEQUENCE</scope>
    <source>
        <strain evidence="1 2">LT 821</strain>
    </source>
</reference>
<dbReference type="AlphaFoldDB" id="K8XZK1"/>
<dbReference type="PATRIC" id="fig|758847.3.peg.2185"/>
<dbReference type="KEGG" id="lst:LSS_10408"/>
<evidence type="ECO:0000313" key="1">
    <source>
        <dbReference type="EMBL" id="EKT86853.1"/>
    </source>
</evidence>
<sequence length="41" mass="5088">MFLSGLNWQNIFKKAKYCKKNNNTRLQFFEYFARSLVDFEF</sequence>
<protein>
    <submittedName>
        <fullName evidence="1">Uncharacterized protein</fullName>
    </submittedName>
</protein>
<dbReference type="Proteomes" id="UP000035800">
    <property type="component" value="Chromosome I"/>
</dbReference>